<dbReference type="EMBL" id="CP053697">
    <property type="protein sequence ID" value="QKE65466.1"/>
    <property type="molecule type" value="Genomic_DNA"/>
</dbReference>
<dbReference type="PANTHER" id="PTHR23028">
    <property type="entry name" value="ACETYLTRANSFERASE"/>
    <property type="match status" value="1"/>
</dbReference>
<keyword evidence="5" id="KW-0012">Acyltransferase</keyword>
<dbReference type="Proteomes" id="UP000501379">
    <property type="component" value="Chromosome"/>
</dbReference>
<feature type="transmembrane region" description="Helical" evidence="2">
    <location>
        <begin position="82"/>
        <end position="101"/>
    </location>
</feature>
<feature type="transmembrane region" description="Helical" evidence="2">
    <location>
        <begin position="277"/>
        <end position="295"/>
    </location>
</feature>
<dbReference type="Pfam" id="PF19040">
    <property type="entry name" value="SGNH"/>
    <property type="match status" value="1"/>
</dbReference>
<feature type="region of interest" description="Disordered" evidence="1">
    <location>
        <begin position="701"/>
        <end position="724"/>
    </location>
</feature>
<keyword evidence="6" id="KW-1185">Reference proteome</keyword>
<dbReference type="GO" id="GO:0009103">
    <property type="term" value="P:lipopolysaccharide biosynthetic process"/>
    <property type="evidence" value="ECO:0007669"/>
    <property type="project" value="TreeGrafter"/>
</dbReference>
<evidence type="ECO:0000259" key="3">
    <source>
        <dbReference type="Pfam" id="PF01757"/>
    </source>
</evidence>
<dbReference type="GO" id="GO:0016747">
    <property type="term" value="F:acyltransferase activity, transferring groups other than amino-acyl groups"/>
    <property type="evidence" value="ECO:0007669"/>
    <property type="project" value="InterPro"/>
</dbReference>
<dbReference type="InterPro" id="IPR002656">
    <property type="entry name" value="Acyl_transf_3_dom"/>
</dbReference>
<evidence type="ECO:0000259" key="4">
    <source>
        <dbReference type="Pfam" id="PF19040"/>
    </source>
</evidence>
<dbReference type="PANTHER" id="PTHR23028:SF53">
    <property type="entry name" value="ACYL_TRANSF_3 DOMAIN-CONTAINING PROTEIN"/>
    <property type="match status" value="1"/>
</dbReference>
<accession>A0A6M8G085</accession>
<feature type="transmembrane region" description="Helical" evidence="2">
    <location>
        <begin position="252"/>
        <end position="271"/>
    </location>
</feature>
<keyword evidence="5" id="KW-0808">Transferase</keyword>
<sequence length="724" mass="82199">MPTNISSAPVTKRRDIQIIRALAVLSVIFFHLNENYLPFGYVGVDIFFVISGYVITRGILIRQSGGVIFSGTSFLERRINRLFPPLLFMLFLTTAAGILIYPPSELKALAYSAIYALSGVSNIYFFTQTNYFSAPLDTLPLLHTWSLSVEEQFYLLFASIASLLIFFQKRLSTTFFTTWCIIFFASIWVHLQGSTYLSETSWAKSLALDDIRESLNFFLLSSRAYQLSLGILGAYAIWLTGPLALKPKARTIISCALFSIICLLIALGSSLPQWTEPSIFVICAATLVFLITGESKYPTYSHGFFVPLTFIGDRSYSLYLMHWPVIVYLGFYQFKTPTLASAAIALALTFSLAEISYRLFENQKTHAQQRISSIFVYASLLFFSLLSAIAHSNGIPGRIEANKNPPFFTYKENIKNIENKYNIKIENPWATLKTMAPRTVAPQKKVLVLGDSHASHLSSMGKYYVSKYHVEWTTYTFTGCPPIFGHYKIYNIERLNDPPKQIACREQIKTWESFINKHSGEFDYVILSSRWNWMFNHENFNGTTLRKNLLVSNKNPLPLNTDTSKENFVNGLQYTTKIITKNGMTPIIFGQPPLSSKPLKGCDEVPRYIFDNDSIQRRCNIDPYSEIIARGAFVDSTLRNAAAHGIKNTLTVVSIDLFCDHKLRSCNKFAYDTRLFDDTNHLNKFGSLWVAKEWEKFPDFPFSQNTSTPTSEAQLSATQEKRTN</sequence>
<dbReference type="InterPro" id="IPR050879">
    <property type="entry name" value="Acyltransferase_3"/>
</dbReference>
<keyword evidence="2" id="KW-0472">Membrane</keyword>
<feature type="transmembrane region" description="Helical" evidence="2">
    <location>
        <begin position="39"/>
        <end position="62"/>
    </location>
</feature>
<dbReference type="Pfam" id="PF01757">
    <property type="entry name" value="Acyl_transf_3"/>
    <property type="match status" value="1"/>
</dbReference>
<feature type="transmembrane region" description="Helical" evidence="2">
    <location>
        <begin position="316"/>
        <end position="334"/>
    </location>
</feature>
<feature type="domain" description="Acyltransferase 3" evidence="3">
    <location>
        <begin position="15"/>
        <end position="352"/>
    </location>
</feature>
<feature type="domain" description="SGNH" evidence="4">
    <location>
        <begin position="443"/>
        <end position="696"/>
    </location>
</feature>
<evidence type="ECO:0000256" key="2">
    <source>
        <dbReference type="SAM" id="Phobius"/>
    </source>
</evidence>
<keyword evidence="2" id="KW-0812">Transmembrane</keyword>
<dbReference type="AlphaFoldDB" id="A0A6M8G085"/>
<gene>
    <name evidence="5" type="ORF">HNE05_19575</name>
</gene>
<keyword evidence="2" id="KW-1133">Transmembrane helix</keyword>
<name>A0A6M8G085_9GAMM</name>
<evidence type="ECO:0000313" key="6">
    <source>
        <dbReference type="Proteomes" id="UP000501379"/>
    </source>
</evidence>
<dbReference type="RefSeq" id="WP_173211386.1">
    <property type="nucleotide sequence ID" value="NZ_CP053697.2"/>
</dbReference>
<evidence type="ECO:0000313" key="5">
    <source>
        <dbReference type="EMBL" id="QKE65466.1"/>
    </source>
</evidence>
<evidence type="ECO:0000256" key="1">
    <source>
        <dbReference type="SAM" id="MobiDB-lite"/>
    </source>
</evidence>
<feature type="compositionally biased region" description="Polar residues" evidence="1">
    <location>
        <begin position="702"/>
        <end position="718"/>
    </location>
</feature>
<reference evidence="5" key="1">
    <citation type="submission" date="2020-07" db="EMBL/GenBank/DDBJ databases">
        <title>Nitrate ammonifying Pseudomonas campi sp. nov. isolated from German agricultural grassland.</title>
        <authorList>
            <person name="Timsy T."/>
            <person name="Ulrich A."/>
            <person name="Spanner T."/>
            <person name="Foesel B."/>
            <person name="Kolb S."/>
            <person name="Horn M.A."/>
            <person name="Behrendt U."/>
        </authorList>
    </citation>
    <scope>NUCLEOTIDE SEQUENCE</scope>
    <source>
        <strain evidence="5">S1-A32-2</strain>
    </source>
</reference>
<organism evidence="5 6">
    <name type="scientific">Aquipseudomonas campi</name>
    <dbReference type="NCBI Taxonomy" id="2731681"/>
    <lineage>
        <taxon>Bacteria</taxon>
        <taxon>Pseudomonadati</taxon>
        <taxon>Pseudomonadota</taxon>
        <taxon>Gammaproteobacteria</taxon>
        <taxon>Pseudomonadales</taxon>
        <taxon>Pseudomonadaceae</taxon>
        <taxon>Aquipseudomonas</taxon>
    </lineage>
</organism>
<feature type="transmembrane region" description="Helical" evidence="2">
    <location>
        <begin position="372"/>
        <end position="390"/>
    </location>
</feature>
<feature type="transmembrane region" description="Helical" evidence="2">
    <location>
        <begin position="108"/>
        <end position="127"/>
    </location>
</feature>
<dbReference type="KEGG" id="pcam:HNE05_19575"/>
<dbReference type="GO" id="GO:0016020">
    <property type="term" value="C:membrane"/>
    <property type="evidence" value="ECO:0007669"/>
    <property type="project" value="TreeGrafter"/>
</dbReference>
<feature type="transmembrane region" description="Helical" evidence="2">
    <location>
        <begin position="174"/>
        <end position="191"/>
    </location>
</feature>
<feature type="transmembrane region" description="Helical" evidence="2">
    <location>
        <begin position="340"/>
        <end position="360"/>
    </location>
</feature>
<feature type="transmembrane region" description="Helical" evidence="2">
    <location>
        <begin position="224"/>
        <end position="245"/>
    </location>
</feature>
<proteinExistence type="predicted"/>
<dbReference type="InterPro" id="IPR043968">
    <property type="entry name" value="SGNH"/>
</dbReference>
<protein>
    <submittedName>
        <fullName evidence="5">Acyltransferase</fullName>
    </submittedName>
</protein>